<dbReference type="AlphaFoldDB" id="A0A3B0RH27"/>
<dbReference type="InterPro" id="IPR045670">
    <property type="entry name" value="DUF5916"/>
</dbReference>
<dbReference type="Pfam" id="PF06452">
    <property type="entry name" value="CBM9_1"/>
    <property type="match status" value="1"/>
</dbReference>
<proteinExistence type="predicted"/>
<evidence type="ECO:0000259" key="1">
    <source>
        <dbReference type="Pfam" id="PF06452"/>
    </source>
</evidence>
<evidence type="ECO:0000313" key="3">
    <source>
        <dbReference type="EMBL" id="VAV82645.1"/>
    </source>
</evidence>
<sequence>MRISQIILLITLFVSSTIFSQKKKTLTIQKTTVAPKIDGVLDDEAWINADEAKDFTQFRPTMGIPEKAYQKTIVKMTYDDNAIYIAAYLHDKPEDIQRQFTNRDNFGQSDFFAVIINSNNDAQNDIEFIVLSSGTQADAVSSPENGRDFGWNAVWDSALKIVDDGWIVEMKIPYSALRFSNQEDATWGLQFQREFRTDRSRYSWNPIDRTKGNVGIYHGELKGLKNIKPPVRLSLYPFASTVISSFDGETTDEYKLGLDIKYGLSENFTLDATLIPDFSQAGFDNLTLNLGPFEQTFSEQRQFFKEGVDLFNKGNLFFSRRVGSAPTGSVTLEADEIVTDFPREVKTLNAMKVSGRTKKGLGIGFFNAITAKTESTIKNTVTEQTRKEVVEPIANYNIIVIDQQFNQNSSVSIVNTNVTRDGSFRDANVTAALFNITNKANKYNINGQAKLSNVNLPDGNVSGFSSRFSAGKVSGNYQYRIGHRLANDTYDINDLGLQLRNNFSTLFASASYRIFKPTNKLNNLSIRLRANYERLYNPNTYTGNNVSINVFAQTKKLLAFGGNIFGLLGKQFDYFEPRTKGRFAIFENFINARTFISSDFNKKYAISANLGVGTLFEKERDLFNYNFGLSPRIKFNENFIMNYSFSFSDNKGGRGYVTKINDDIIFGQRDQITIVNSLSASYNFNSYNGLTLTVRNFWTTVTYEDNLFLLEENGRYNPNAGYNLGNIGFDPNINFNTWNLDFKYVWEFAPGSLITALYRNQIFNRNSNSTDSYSESLKTLFNQPIEHVFSLRFVYYIDYNNVKNIFQKKSS</sequence>
<feature type="domain" description="Carbohydrate-binding" evidence="1">
    <location>
        <begin position="37"/>
        <end position="193"/>
    </location>
</feature>
<dbReference type="Gene3D" id="2.60.40.1190">
    <property type="match status" value="1"/>
</dbReference>
<gene>
    <name evidence="3" type="ORF">MNBD_BACTEROID02-769</name>
</gene>
<protein>
    <submittedName>
        <fullName evidence="3">Uncharacterized protein</fullName>
    </submittedName>
</protein>
<accession>A0A3B0RH27</accession>
<organism evidence="3">
    <name type="scientific">hydrothermal vent metagenome</name>
    <dbReference type="NCBI Taxonomy" id="652676"/>
    <lineage>
        <taxon>unclassified sequences</taxon>
        <taxon>metagenomes</taxon>
        <taxon>ecological metagenomes</taxon>
    </lineage>
</organism>
<dbReference type="InterPro" id="IPR010502">
    <property type="entry name" value="Carb-bd_dom_fam9"/>
</dbReference>
<evidence type="ECO:0000259" key="2">
    <source>
        <dbReference type="Pfam" id="PF19313"/>
    </source>
</evidence>
<dbReference type="EMBL" id="UOEB01000015">
    <property type="protein sequence ID" value="VAV82645.1"/>
    <property type="molecule type" value="Genomic_DNA"/>
</dbReference>
<dbReference type="Pfam" id="PF19313">
    <property type="entry name" value="DUF5916"/>
    <property type="match status" value="1"/>
</dbReference>
<dbReference type="GO" id="GO:0016052">
    <property type="term" value="P:carbohydrate catabolic process"/>
    <property type="evidence" value="ECO:0007669"/>
    <property type="project" value="InterPro"/>
</dbReference>
<dbReference type="CDD" id="cd09618">
    <property type="entry name" value="CBM9_like_2"/>
    <property type="match status" value="1"/>
</dbReference>
<reference evidence="3" key="1">
    <citation type="submission" date="2018-06" db="EMBL/GenBank/DDBJ databases">
        <authorList>
            <person name="Zhirakovskaya E."/>
        </authorList>
    </citation>
    <scope>NUCLEOTIDE SEQUENCE</scope>
</reference>
<dbReference type="GO" id="GO:0004553">
    <property type="term" value="F:hydrolase activity, hydrolyzing O-glycosyl compounds"/>
    <property type="evidence" value="ECO:0007669"/>
    <property type="project" value="InterPro"/>
</dbReference>
<dbReference type="GO" id="GO:0030246">
    <property type="term" value="F:carbohydrate binding"/>
    <property type="evidence" value="ECO:0007669"/>
    <property type="project" value="InterPro"/>
</dbReference>
<feature type="domain" description="DUF5916" evidence="2">
    <location>
        <begin position="229"/>
        <end position="806"/>
    </location>
</feature>
<name>A0A3B0RH27_9ZZZZ</name>
<dbReference type="SUPFAM" id="SSF49344">
    <property type="entry name" value="CBD9-like"/>
    <property type="match status" value="1"/>
</dbReference>